<dbReference type="Pfam" id="PF11307">
    <property type="entry name" value="DUF3109"/>
    <property type="match status" value="1"/>
</dbReference>
<dbReference type="InterPro" id="IPR021458">
    <property type="entry name" value="Rv0495c"/>
</dbReference>
<evidence type="ECO:0000313" key="3">
    <source>
        <dbReference type="Proteomes" id="UP000271125"/>
    </source>
</evidence>
<dbReference type="EMBL" id="QNBD01000254">
    <property type="protein sequence ID" value="RKX68632.1"/>
    <property type="molecule type" value="Genomic_DNA"/>
</dbReference>
<organism evidence="2 3">
    <name type="scientific">candidate division TA06 bacterium</name>
    <dbReference type="NCBI Taxonomy" id="2250710"/>
    <lineage>
        <taxon>Bacteria</taxon>
        <taxon>Bacteria division TA06</taxon>
    </lineage>
</organism>
<dbReference type="Proteomes" id="UP000271125">
    <property type="component" value="Unassembled WGS sequence"/>
</dbReference>
<protein>
    <submittedName>
        <fullName evidence="2">DUF3109 domain-containing protein</fullName>
    </submittedName>
</protein>
<reference evidence="2 3" key="1">
    <citation type="submission" date="2018-06" db="EMBL/GenBank/DDBJ databases">
        <title>Extensive metabolic versatility and redundancy in microbially diverse, dynamic hydrothermal sediments.</title>
        <authorList>
            <person name="Dombrowski N."/>
            <person name="Teske A."/>
            <person name="Baker B.J."/>
        </authorList>
    </citation>
    <scope>NUCLEOTIDE SEQUENCE [LARGE SCALE GENOMIC DNA]</scope>
    <source>
        <strain evidence="2">B10_G13</strain>
    </source>
</reference>
<gene>
    <name evidence="2" type="ORF">DRP43_05325</name>
</gene>
<feature type="non-terminal residue" evidence="2">
    <location>
        <position position="1"/>
    </location>
</feature>
<sequence length="75" mass="8950">AENFNKPISCYLYPVRITSNNGYDAINYHRWNICKPALKKGKTTNIPLYVFLKKPLIKKYGEKWYNILVKQIEKR</sequence>
<proteinExistence type="inferred from homology"/>
<accession>A0A660SDK1</accession>
<evidence type="ECO:0000256" key="1">
    <source>
        <dbReference type="ARBA" id="ARBA00093770"/>
    </source>
</evidence>
<comment type="similarity">
    <text evidence="1">Belongs to the Rv0495c family.</text>
</comment>
<comment type="caution">
    <text evidence="2">The sequence shown here is derived from an EMBL/GenBank/DDBJ whole genome shotgun (WGS) entry which is preliminary data.</text>
</comment>
<evidence type="ECO:0000313" key="2">
    <source>
        <dbReference type="EMBL" id="RKX68632.1"/>
    </source>
</evidence>
<name>A0A660SDK1_UNCT6</name>
<dbReference type="AlphaFoldDB" id="A0A660SDK1"/>